<gene>
    <name evidence="1" type="ORF">B296_00046642</name>
</gene>
<evidence type="ECO:0000313" key="2">
    <source>
        <dbReference type="Proteomes" id="UP000287651"/>
    </source>
</evidence>
<proteinExistence type="predicted"/>
<name>A0A426XXB2_ENSVE</name>
<reference evidence="1 2" key="1">
    <citation type="journal article" date="2014" name="Agronomy (Basel)">
        <title>A Draft Genome Sequence for Ensete ventricosum, the Drought-Tolerant Tree Against Hunger.</title>
        <authorList>
            <person name="Harrison J."/>
            <person name="Moore K.A."/>
            <person name="Paszkiewicz K."/>
            <person name="Jones T."/>
            <person name="Grant M."/>
            <person name="Ambacheew D."/>
            <person name="Muzemil S."/>
            <person name="Studholme D.J."/>
        </authorList>
    </citation>
    <scope>NUCLEOTIDE SEQUENCE [LARGE SCALE GENOMIC DNA]</scope>
</reference>
<protein>
    <submittedName>
        <fullName evidence="1">Uncharacterized protein</fullName>
    </submittedName>
</protein>
<accession>A0A426XXB2</accession>
<comment type="caution">
    <text evidence="1">The sequence shown here is derived from an EMBL/GenBank/DDBJ whole genome shotgun (WGS) entry which is preliminary data.</text>
</comment>
<organism evidence="1 2">
    <name type="scientific">Ensete ventricosum</name>
    <name type="common">Abyssinian banana</name>
    <name type="synonym">Musa ensete</name>
    <dbReference type="NCBI Taxonomy" id="4639"/>
    <lineage>
        <taxon>Eukaryota</taxon>
        <taxon>Viridiplantae</taxon>
        <taxon>Streptophyta</taxon>
        <taxon>Embryophyta</taxon>
        <taxon>Tracheophyta</taxon>
        <taxon>Spermatophyta</taxon>
        <taxon>Magnoliopsida</taxon>
        <taxon>Liliopsida</taxon>
        <taxon>Zingiberales</taxon>
        <taxon>Musaceae</taxon>
        <taxon>Ensete</taxon>
    </lineage>
</organism>
<sequence length="99" mass="10669">MGNVAFVCAVLTRGSSFQETPWRSIDGSFGEEGVSDEGVGPVQVLSITSRAHNDRKGNGEAGRTQTVSSSNTVLFFSLALNEDWRQQKSTNTNKAPKYG</sequence>
<dbReference type="EMBL" id="AMZH03016668">
    <property type="protein sequence ID" value="RRT44135.1"/>
    <property type="molecule type" value="Genomic_DNA"/>
</dbReference>
<dbReference type="AlphaFoldDB" id="A0A426XXB2"/>
<evidence type="ECO:0000313" key="1">
    <source>
        <dbReference type="EMBL" id="RRT44135.1"/>
    </source>
</evidence>
<dbReference type="Proteomes" id="UP000287651">
    <property type="component" value="Unassembled WGS sequence"/>
</dbReference>